<dbReference type="CDD" id="cd06259">
    <property type="entry name" value="YdcF-like"/>
    <property type="match status" value="1"/>
</dbReference>
<name>A0A846Y0W8_9NOCA</name>
<feature type="transmembrane region" description="Helical" evidence="1">
    <location>
        <begin position="41"/>
        <end position="63"/>
    </location>
</feature>
<keyword evidence="1" id="KW-1133">Transmembrane helix</keyword>
<proteinExistence type="predicted"/>
<evidence type="ECO:0000313" key="4">
    <source>
        <dbReference type="Proteomes" id="UP000565711"/>
    </source>
</evidence>
<keyword evidence="4" id="KW-1185">Reference proteome</keyword>
<dbReference type="EMBL" id="JAAXOP010000012">
    <property type="protein sequence ID" value="NKY52487.1"/>
    <property type="molecule type" value="Genomic_DNA"/>
</dbReference>
<dbReference type="AlphaFoldDB" id="A0A846Y0W8"/>
<organism evidence="3 4">
    <name type="scientific">Nocardia vermiculata</name>
    <dbReference type="NCBI Taxonomy" id="257274"/>
    <lineage>
        <taxon>Bacteria</taxon>
        <taxon>Bacillati</taxon>
        <taxon>Actinomycetota</taxon>
        <taxon>Actinomycetes</taxon>
        <taxon>Mycobacteriales</taxon>
        <taxon>Nocardiaceae</taxon>
        <taxon>Nocardia</taxon>
    </lineage>
</organism>
<keyword evidence="1" id="KW-0812">Transmembrane</keyword>
<sequence>MSFEGTRTTVNRSCTPPAGWCHSTETTGQQHIYDRRVRKRWVRGAAGVLVVLAVAVAALWPVYVRPRTDRPQPADAIVVLGGAHDGREELALRLARDGYAPQVVFSDPYEHSPLINRICHGGYSFRVSCFDPDPRTTRGEGRELAARAEAEGWHRVIVVTFTPHISRARYILGKCWSGEILLLDARPSIGIGRWAYQYLYQTAAYVEAAFENC</sequence>
<evidence type="ECO:0000259" key="2">
    <source>
        <dbReference type="Pfam" id="PF02698"/>
    </source>
</evidence>
<dbReference type="InterPro" id="IPR003848">
    <property type="entry name" value="DUF218"/>
</dbReference>
<comment type="caution">
    <text evidence="3">The sequence shown here is derived from an EMBL/GenBank/DDBJ whole genome shotgun (WGS) entry which is preliminary data.</text>
</comment>
<evidence type="ECO:0000256" key="1">
    <source>
        <dbReference type="SAM" id="Phobius"/>
    </source>
</evidence>
<dbReference type="Pfam" id="PF02698">
    <property type="entry name" value="DUF218"/>
    <property type="match status" value="1"/>
</dbReference>
<gene>
    <name evidence="3" type="ORF">HGA08_19965</name>
</gene>
<dbReference type="Proteomes" id="UP000565711">
    <property type="component" value="Unassembled WGS sequence"/>
</dbReference>
<reference evidence="3 4" key="1">
    <citation type="submission" date="2020-04" db="EMBL/GenBank/DDBJ databases">
        <title>MicrobeNet Type strains.</title>
        <authorList>
            <person name="Nicholson A.C."/>
        </authorList>
    </citation>
    <scope>NUCLEOTIDE SEQUENCE [LARGE SCALE GENOMIC DNA]</scope>
    <source>
        <strain evidence="3 4">JCM 12354</strain>
    </source>
</reference>
<evidence type="ECO:0000313" key="3">
    <source>
        <dbReference type="EMBL" id="NKY52487.1"/>
    </source>
</evidence>
<protein>
    <submittedName>
        <fullName evidence="3">YdcF family protein</fullName>
    </submittedName>
</protein>
<accession>A0A846Y0W8</accession>
<feature type="domain" description="DUF218" evidence="2">
    <location>
        <begin position="75"/>
        <end position="175"/>
    </location>
</feature>
<keyword evidence="1" id="KW-0472">Membrane</keyword>